<evidence type="ECO:0000313" key="4">
    <source>
        <dbReference type="Proteomes" id="UP000184278"/>
    </source>
</evidence>
<dbReference type="InterPro" id="IPR013520">
    <property type="entry name" value="Ribonucl_H"/>
</dbReference>
<dbReference type="Pfam" id="PF00929">
    <property type="entry name" value="RNase_T"/>
    <property type="match status" value="1"/>
</dbReference>
<dbReference type="GeneID" id="89511737"/>
<dbReference type="SMART" id="SM00479">
    <property type="entry name" value="EXOIII"/>
    <property type="match status" value="1"/>
</dbReference>
<sequence length="336" mass="39479">MSNYIVFDLEWNQGESVREQELKELPFEIVEIGAVRLNEDRVETGTFSRLIHPQVYQTMHQITGKIIHLTMDDLKDADPFTTVIADFLEWCGEDPIFCSWGTLDLPELQRNMDYYDLDPLSDGPIEFMDVQKLFSLAFEDGKSRRSLEYGIDFLELSKDQAFHRALSDARYTASIFQAIPDKFLRYVSFDNYVTPKDKRQEIHIVFDNYAKYISREFADKEELLQDPEVISTRCYLCHKNLRRKIRWFTPNGKHYYALSQCPKHGFMKSKVRVKKAEDGGYYAVKTSKFVDADGVQDIRQKQLRAKAHSRRVKKNQELKKNNKETPKEKDNNPKDQ</sequence>
<gene>
    <name evidence="3" type="ORF">SAMN02745229_03195</name>
</gene>
<dbReference type="InterPro" id="IPR047201">
    <property type="entry name" value="ERI-1_3'hExo-like"/>
</dbReference>
<evidence type="ECO:0000313" key="3">
    <source>
        <dbReference type="EMBL" id="SHI50058.1"/>
    </source>
</evidence>
<dbReference type="InterPro" id="IPR012337">
    <property type="entry name" value="RNaseH-like_sf"/>
</dbReference>
<dbReference type="RefSeq" id="WP_073389225.1">
    <property type="nucleotide sequence ID" value="NZ_FQXK01000031.1"/>
</dbReference>
<feature type="domain" description="Exonuclease" evidence="2">
    <location>
        <begin position="3"/>
        <end position="185"/>
    </location>
</feature>
<feature type="compositionally biased region" description="Basic and acidic residues" evidence="1">
    <location>
        <begin position="314"/>
        <end position="336"/>
    </location>
</feature>
<dbReference type="CDD" id="cd06133">
    <property type="entry name" value="ERI-1_3'hExo_like"/>
    <property type="match status" value="1"/>
</dbReference>
<name>A0A1M6BNB4_BUTFI</name>
<feature type="compositionally biased region" description="Basic residues" evidence="1">
    <location>
        <begin position="301"/>
        <end position="313"/>
    </location>
</feature>
<evidence type="ECO:0000256" key="1">
    <source>
        <dbReference type="SAM" id="MobiDB-lite"/>
    </source>
</evidence>
<accession>A0A1M6BNB4</accession>
<dbReference type="SUPFAM" id="SSF53098">
    <property type="entry name" value="Ribonuclease H-like"/>
    <property type="match status" value="1"/>
</dbReference>
<feature type="region of interest" description="Disordered" evidence="1">
    <location>
        <begin position="300"/>
        <end position="336"/>
    </location>
</feature>
<proteinExistence type="predicted"/>
<dbReference type="GO" id="GO:0000175">
    <property type="term" value="F:3'-5'-RNA exonuclease activity"/>
    <property type="evidence" value="ECO:0007669"/>
    <property type="project" value="InterPro"/>
</dbReference>
<dbReference type="AlphaFoldDB" id="A0A1M6BNB4"/>
<dbReference type="EMBL" id="FQXK01000031">
    <property type="protein sequence ID" value="SHI50058.1"/>
    <property type="molecule type" value="Genomic_DNA"/>
</dbReference>
<reference evidence="4" key="1">
    <citation type="submission" date="2016-11" db="EMBL/GenBank/DDBJ databases">
        <authorList>
            <person name="Varghese N."/>
            <person name="Submissions S."/>
        </authorList>
    </citation>
    <scope>NUCLEOTIDE SEQUENCE [LARGE SCALE GENOMIC DNA]</scope>
    <source>
        <strain evidence="4">DSM 3071</strain>
    </source>
</reference>
<dbReference type="STRING" id="1121131.SAMN02745229_03195"/>
<evidence type="ECO:0000259" key="2">
    <source>
        <dbReference type="SMART" id="SM00479"/>
    </source>
</evidence>
<keyword evidence="4" id="KW-1185">Reference proteome</keyword>
<dbReference type="OrthoDB" id="159416at2"/>
<dbReference type="Gene3D" id="3.30.420.10">
    <property type="entry name" value="Ribonuclease H-like superfamily/Ribonuclease H"/>
    <property type="match status" value="1"/>
</dbReference>
<organism evidence="3 4">
    <name type="scientific">Butyrivibrio fibrisolvens DSM 3071</name>
    <dbReference type="NCBI Taxonomy" id="1121131"/>
    <lineage>
        <taxon>Bacteria</taxon>
        <taxon>Bacillati</taxon>
        <taxon>Bacillota</taxon>
        <taxon>Clostridia</taxon>
        <taxon>Lachnospirales</taxon>
        <taxon>Lachnospiraceae</taxon>
        <taxon>Butyrivibrio</taxon>
    </lineage>
</organism>
<dbReference type="GO" id="GO:0003676">
    <property type="term" value="F:nucleic acid binding"/>
    <property type="evidence" value="ECO:0007669"/>
    <property type="project" value="InterPro"/>
</dbReference>
<dbReference type="Proteomes" id="UP000184278">
    <property type="component" value="Unassembled WGS sequence"/>
</dbReference>
<protein>
    <submittedName>
        <fullName evidence="3">DNA polymerase III, epsilon subunit</fullName>
    </submittedName>
</protein>
<dbReference type="InterPro" id="IPR036397">
    <property type="entry name" value="RNaseH_sf"/>
</dbReference>